<protein>
    <submittedName>
        <fullName evidence="8">S8 family serine peptidase</fullName>
    </submittedName>
</protein>
<evidence type="ECO:0000256" key="4">
    <source>
        <dbReference type="ARBA" id="ARBA00022825"/>
    </source>
</evidence>
<feature type="region of interest" description="Disordered" evidence="6">
    <location>
        <begin position="109"/>
        <end position="132"/>
    </location>
</feature>
<dbReference type="PROSITE" id="PS00138">
    <property type="entry name" value="SUBTILASE_SER"/>
    <property type="match status" value="1"/>
</dbReference>
<keyword evidence="9" id="KW-1185">Reference proteome</keyword>
<dbReference type="Gene3D" id="3.40.50.200">
    <property type="entry name" value="Peptidase S8/S53 domain"/>
    <property type="match status" value="1"/>
</dbReference>
<dbReference type="SUPFAM" id="SSF52743">
    <property type="entry name" value="Subtilisin-like"/>
    <property type="match status" value="1"/>
</dbReference>
<dbReference type="Pfam" id="PF00082">
    <property type="entry name" value="Peptidase_S8"/>
    <property type="match status" value="1"/>
</dbReference>
<feature type="domain" description="Peptidase S8/S53" evidence="7">
    <location>
        <begin position="15"/>
        <end position="110"/>
    </location>
</feature>
<comment type="caution">
    <text evidence="5">Lacks conserved residue(s) required for the propagation of feature annotation.</text>
</comment>
<evidence type="ECO:0000256" key="5">
    <source>
        <dbReference type="PROSITE-ProRule" id="PRU01240"/>
    </source>
</evidence>
<reference evidence="8" key="1">
    <citation type="submission" date="2022-10" db="EMBL/GenBank/DDBJ databases">
        <title>The complete genomes of actinobacterial strains from the NBC collection.</title>
        <authorList>
            <person name="Joergensen T.S."/>
            <person name="Alvarez Arevalo M."/>
            <person name="Sterndorff E.B."/>
            <person name="Faurdal D."/>
            <person name="Vuksanovic O."/>
            <person name="Mourched A.-S."/>
            <person name="Charusanti P."/>
            <person name="Shaw S."/>
            <person name="Blin K."/>
            <person name="Weber T."/>
        </authorList>
    </citation>
    <scope>NUCLEOTIDE SEQUENCE</scope>
    <source>
        <strain evidence="8">NBC_00189</strain>
    </source>
</reference>
<proteinExistence type="inferred from homology"/>
<keyword evidence="3" id="KW-0378">Hydrolase</keyword>
<dbReference type="InterPro" id="IPR036852">
    <property type="entry name" value="Peptidase_S8/S53_dom_sf"/>
</dbReference>
<evidence type="ECO:0000256" key="2">
    <source>
        <dbReference type="ARBA" id="ARBA00022670"/>
    </source>
</evidence>
<feature type="region of interest" description="Disordered" evidence="6">
    <location>
        <begin position="61"/>
        <end position="88"/>
    </location>
</feature>
<evidence type="ECO:0000256" key="3">
    <source>
        <dbReference type="ARBA" id="ARBA00022801"/>
    </source>
</evidence>
<accession>A0ABZ1JTC8</accession>
<evidence type="ECO:0000313" key="9">
    <source>
        <dbReference type="Proteomes" id="UP001432166"/>
    </source>
</evidence>
<feature type="compositionally biased region" description="Low complexity" evidence="6">
    <location>
        <begin position="79"/>
        <end position="88"/>
    </location>
</feature>
<evidence type="ECO:0000256" key="6">
    <source>
        <dbReference type="SAM" id="MobiDB-lite"/>
    </source>
</evidence>
<sequence>MTRTRRPHRAGGLTAALTADSPARVEEAITVGASDPAEARAYFCDWGARLDPFAPGVDVTSASHTGDTARATHSGTSMASPRAAGAAAPYLAGRPAAAPAEVGRALADRAASGALSDVRPGSPGTLLQVANP</sequence>
<keyword evidence="2" id="KW-0645">Protease</keyword>
<dbReference type="PANTHER" id="PTHR43806:SF11">
    <property type="entry name" value="CEREVISIN-RELATED"/>
    <property type="match status" value="1"/>
</dbReference>
<keyword evidence="4" id="KW-0720">Serine protease</keyword>
<gene>
    <name evidence="8" type="ORF">OG288_14590</name>
</gene>
<evidence type="ECO:0000313" key="8">
    <source>
        <dbReference type="EMBL" id="WTP54918.1"/>
    </source>
</evidence>
<comment type="similarity">
    <text evidence="1 5">Belongs to the peptidase S8 family.</text>
</comment>
<evidence type="ECO:0000259" key="7">
    <source>
        <dbReference type="Pfam" id="PF00082"/>
    </source>
</evidence>
<dbReference type="InterPro" id="IPR000209">
    <property type="entry name" value="Peptidase_S8/S53_dom"/>
</dbReference>
<dbReference type="InterPro" id="IPR023828">
    <property type="entry name" value="Peptidase_S8_Ser-AS"/>
</dbReference>
<dbReference type="InterPro" id="IPR050131">
    <property type="entry name" value="Peptidase_S8_subtilisin-like"/>
</dbReference>
<feature type="compositionally biased region" description="Polar residues" evidence="6">
    <location>
        <begin position="61"/>
        <end position="78"/>
    </location>
</feature>
<dbReference type="Proteomes" id="UP001432166">
    <property type="component" value="Chromosome"/>
</dbReference>
<evidence type="ECO:0000256" key="1">
    <source>
        <dbReference type="ARBA" id="ARBA00011073"/>
    </source>
</evidence>
<dbReference type="EMBL" id="CP108133">
    <property type="protein sequence ID" value="WTP54918.1"/>
    <property type="molecule type" value="Genomic_DNA"/>
</dbReference>
<organism evidence="8 9">
    <name type="scientific">Streptomyces tauricus</name>
    <dbReference type="NCBI Taxonomy" id="68274"/>
    <lineage>
        <taxon>Bacteria</taxon>
        <taxon>Bacillati</taxon>
        <taxon>Actinomycetota</taxon>
        <taxon>Actinomycetes</taxon>
        <taxon>Kitasatosporales</taxon>
        <taxon>Streptomycetaceae</taxon>
        <taxon>Streptomyces</taxon>
        <taxon>Streptomyces aurantiacus group</taxon>
    </lineage>
</organism>
<dbReference type="PANTHER" id="PTHR43806">
    <property type="entry name" value="PEPTIDASE S8"/>
    <property type="match status" value="1"/>
</dbReference>
<name>A0ABZ1JTC8_9ACTN</name>
<dbReference type="PROSITE" id="PS51892">
    <property type="entry name" value="SUBTILASE"/>
    <property type="match status" value="1"/>
</dbReference>